<feature type="domain" description="YqaJ viral recombinase" evidence="1">
    <location>
        <begin position="20"/>
        <end position="150"/>
    </location>
</feature>
<dbReference type="NCBIfam" id="TIGR03033">
    <property type="entry name" value="phage_rel_nuc"/>
    <property type="match status" value="1"/>
</dbReference>
<name>A0ABS0CNQ5_9NOCA</name>
<dbReference type="InterPro" id="IPR019080">
    <property type="entry name" value="YqaJ_viral_recombinase"/>
</dbReference>
<evidence type="ECO:0000313" key="3">
    <source>
        <dbReference type="Proteomes" id="UP000702209"/>
    </source>
</evidence>
<dbReference type="RefSeq" id="WP_195129579.1">
    <property type="nucleotide sequence ID" value="NZ_JADLQX010000007.1"/>
</dbReference>
<organism evidence="2 3">
    <name type="scientific">Nocardia amamiensis</name>
    <dbReference type="NCBI Taxonomy" id="404578"/>
    <lineage>
        <taxon>Bacteria</taxon>
        <taxon>Bacillati</taxon>
        <taxon>Actinomycetota</taxon>
        <taxon>Actinomycetes</taxon>
        <taxon>Mycobacteriales</taxon>
        <taxon>Nocardiaceae</taxon>
        <taxon>Nocardia</taxon>
    </lineage>
</organism>
<dbReference type="InterPro" id="IPR011335">
    <property type="entry name" value="Restrct_endonuc-II-like"/>
</dbReference>
<keyword evidence="3" id="KW-1185">Reference proteome</keyword>
<dbReference type="InterPro" id="IPR017482">
    <property type="entry name" value="Lambda-type_endonuclease"/>
</dbReference>
<accession>A0ABS0CNQ5</accession>
<dbReference type="InterPro" id="IPR011604">
    <property type="entry name" value="PDDEXK-like_dom_sf"/>
</dbReference>
<dbReference type="Proteomes" id="UP000702209">
    <property type="component" value="Unassembled WGS sequence"/>
</dbReference>
<evidence type="ECO:0000259" key="1">
    <source>
        <dbReference type="Pfam" id="PF09588"/>
    </source>
</evidence>
<dbReference type="SUPFAM" id="SSF52980">
    <property type="entry name" value="Restriction endonuclease-like"/>
    <property type="match status" value="1"/>
</dbReference>
<gene>
    <name evidence="2" type="ORF">IU459_12030</name>
</gene>
<protein>
    <submittedName>
        <fullName evidence="2">YqaJ viral recombinase family protein</fullName>
    </submittedName>
</protein>
<sequence length="342" mass="38311">MVGYLDHCAEILPREASREEWLQVRRQGIGGSDCSAVMGMNRYESPYTVWEDKTGRATDVDETERMLWGNLLEPIIREEAMRRLGLTFTLPGTLRSLSWPWQQANLDGLASDGGIIECKNTGQWMAPDWDGQVPDHAELQCQHNMSVTGAPHAWIAGLVGGCRLHVGRVDRDDDLIALIRDEESRLWYEHILADIPPTMDPSEVTRAALMCRFGLEDRVIELDSIARPGEELRTVALAEEWAAGHAQEKAGKAAKRRAENEFRLLMQGANRATLGGKTIARITGGTWASKRFEEAEPQIAALYRKKVDVIDSAALRAEDPELWAEYQSQVFKAFPLSIEKEG</sequence>
<dbReference type="Pfam" id="PF09588">
    <property type="entry name" value="YqaJ"/>
    <property type="match status" value="1"/>
</dbReference>
<dbReference type="Gene3D" id="3.90.320.10">
    <property type="match status" value="1"/>
</dbReference>
<dbReference type="EMBL" id="JADLQX010000007">
    <property type="protein sequence ID" value="MBF6298270.1"/>
    <property type="molecule type" value="Genomic_DNA"/>
</dbReference>
<comment type="caution">
    <text evidence="2">The sequence shown here is derived from an EMBL/GenBank/DDBJ whole genome shotgun (WGS) entry which is preliminary data.</text>
</comment>
<reference evidence="2 3" key="1">
    <citation type="submission" date="2020-10" db="EMBL/GenBank/DDBJ databases">
        <title>Identification of Nocardia species via Next-generation sequencing and recognition of intraspecies genetic diversity.</title>
        <authorList>
            <person name="Li P."/>
            <person name="Li P."/>
            <person name="Lu B."/>
        </authorList>
    </citation>
    <scope>NUCLEOTIDE SEQUENCE [LARGE SCALE GENOMIC DNA]</scope>
    <source>
        <strain evidence="2 3">BJ06-0157</strain>
    </source>
</reference>
<evidence type="ECO:0000313" key="2">
    <source>
        <dbReference type="EMBL" id="MBF6298270.1"/>
    </source>
</evidence>
<proteinExistence type="predicted"/>